<evidence type="ECO:0008006" key="4">
    <source>
        <dbReference type="Google" id="ProtNLM"/>
    </source>
</evidence>
<evidence type="ECO:0000256" key="1">
    <source>
        <dbReference type="SAM" id="Phobius"/>
    </source>
</evidence>
<dbReference type="Proteomes" id="UP001387100">
    <property type="component" value="Unassembled WGS sequence"/>
</dbReference>
<keyword evidence="1" id="KW-0812">Transmembrane</keyword>
<feature type="transmembrane region" description="Helical" evidence="1">
    <location>
        <begin position="61"/>
        <end position="78"/>
    </location>
</feature>
<name>A0ABU8RHJ4_9ACTN</name>
<organism evidence="2 3">
    <name type="scientific">Pseudokineococcus basanitobsidens</name>
    <dbReference type="NCBI Taxonomy" id="1926649"/>
    <lineage>
        <taxon>Bacteria</taxon>
        <taxon>Bacillati</taxon>
        <taxon>Actinomycetota</taxon>
        <taxon>Actinomycetes</taxon>
        <taxon>Kineosporiales</taxon>
        <taxon>Kineosporiaceae</taxon>
        <taxon>Pseudokineococcus</taxon>
    </lineage>
</organism>
<feature type="transmembrane region" description="Helical" evidence="1">
    <location>
        <begin position="23"/>
        <end position="41"/>
    </location>
</feature>
<sequence length="143" mass="14746">MASRRATPADPARGAPRARARRAAAARAMALSFTGTGALHLLRPAVFDGAVPRVLGAPRPWVLASGAAELVCAAALALPRTRRLGGALTTALLLAVWPGNVSMALRADRSSRASTARKVVTAARVPLQLPMLVVAADVARGDR</sequence>
<dbReference type="PANTHER" id="PTHR36974">
    <property type="entry name" value="MEMBRANE PROTEIN-RELATED"/>
    <property type="match status" value="1"/>
</dbReference>
<proteinExistence type="predicted"/>
<keyword evidence="3" id="KW-1185">Reference proteome</keyword>
<evidence type="ECO:0000313" key="3">
    <source>
        <dbReference type="Proteomes" id="UP001387100"/>
    </source>
</evidence>
<dbReference type="PANTHER" id="PTHR36974:SF1">
    <property type="entry name" value="DOXX FAMILY MEMBRANE PROTEIN"/>
    <property type="match status" value="1"/>
</dbReference>
<gene>
    <name evidence="2" type="ORF">WDZ17_04515</name>
</gene>
<reference evidence="2 3" key="1">
    <citation type="journal article" date="2017" name="Int. J. Syst. Evol. Microbiol.">
        <title>Pseudokineococcus basanitobsidens sp. nov., isolated from volcanic rock.</title>
        <authorList>
            <person name="Lee D.W."/>
            <person name="Park M.Y."/>
            <person name="Kim J.J."/>
            <person name="Kim B.S."/>
        </authorList>
    </citation>
    <scope>NUCLEOTIDE SEQUENCE [LARGE SCALE GENOMIC DNA]</scope>
    <source>
        <strain evidence="2 3">DSM 103726</strain>
    </source>
</reference>
<keyword evidence="1" id="KW-0472">Membrane</keyword>
<dbReference type="EMBL" id="JBBIAA010000003">
    <property type="protein sequence ID" value="MEJ5944557.1"/>
    <property type="molecule type" value="Genomic_DNA"/>
</dbReference>
<comment type="caution">
    <text evidence="2">The sequence shown here is derived from an EMBL/GenBank/DDBJ whole genome shotgun (WGS) entry which is preliminary data.</text>
</comment>
<evidence type="ECO:0000313" key="2">
    <source>
        <dbReference type="EMBL" id="MEJ5944557.1"/>
    </source>
</evidence>
<dbReference type="RefSeq" id="WP_339573943.1">
    <property type="nucleotide sequence ID" value="NZ_JBBIAA010000003.1"/>
</dbReference>
<accession>A0ABU8RHJ4</accession>
<keyword evidence="1" id="KW-1133">Transmembrane helix</keyword>
<protein>
    <recommendedName>
        <fullName evidence="4">DoxX-like protein</fullName>
    </recommendedName>
</protein>